<feature type="signal peptide" evidence="2">
    <location>
        <begin position="1"/>
        <end position="19"/>
    </location>
</feature>
<accession>A0ABX4CKK3</accession>
<dbReference type="EMBL" id="MUGY01000004">
    <property type="protein sequence ID" value="OXA96577.1"/>
    <property type="molecule type" value="Genomic_DNA"/>
</dbReference>
<gene>
    <name evidence="3" type="ORF">B0A62_04760</name>
</gene>
<feature type="coiled-coil region" evidence="1">
    <location>
        <begin position="218"/>
        <end position="255"/>
    </location>
</feature>
<evidence type="ECO:0000313" key="4">
    <source>
        <dbReference type="Proteomes" id="UP000198424"/>
    </source>
</evidence>
<evidence type="ECO:0000256" key="1">
    <source>
        <dbReference type="SAM" id="Coils"/>
    </source>
</evidence>
<name>A0ABX4CKK3_FLAHY</name>
<dbReference type="Proteomes" id="UP000198424">
    <property type="component" value="Unassembled WGS sequence"/>
</dbReference>
<proteinExistence type="predicted"/>
<dbReference type="RefSeq" id="WP_051885707.1">
    <property type="nucleotide sequence ID" value="NZ_JBEWQG010000001.1"/>
</dbReference>
<protein>
    <recommendedName>
        <fullName evidence="5">Peptidase S74 domain-containing protein</fullName>
    </recommendedName>
</protein>
<keyword evidence="4" id="KW-1185">Reference proteome</keyword>
<evidence type="ECO:0000313" key="3">
    <source>
        <dbReference type="EMBL" id="OXA96577.1"/>
    </source>
</evidence>
<evidence type="ECO:0008006" key="5">
    <source>
        <dbReference type="Google" id="ProtNLM"/>
    </source>
</evidence>
<evidence type="ECO:0000256" key="2">
    <source>
        <dbReference type="SAM" id="SignalP"/>
    </source>
</evidence>
<feature type="chain" id="PRO_5045068128" description="Peptidase S74 domain-containing protein" evidence="2">
    <location>
        <begin position="20"/>
        <end position="259"/>
    </location>
</feature>
<sequence>MKKLQIILFFAVLPICSYAQIDQLTFNHQVIDFSTPPRTGIYPMSLKLLDSYNSGGPTQFGTILEIYGLYAHQTSQLNFGGWDNSKIRYRQAFYGENTWSEWTTLLDSKNDVESAGSLKINGTANHYIANGNLLIGKTTQQNTNYKLDVNGSIRANEIKVNLDGADFVFEKDYKLMPLDELEKFVTVQKHLPEVITAEKMKENGVDLGSLNSKFLQKIEELTLYVIEQNKKIIELEKQNEKIKILEEKIKIIESTSKSK</sequence>
<comment type="caution">
    <text evidence="3">The sequence shown here is derived from an EMBL/GenBank/DDBJ whole genome shotgun (WGS) entry which is preliminary data.</text>
</comment>
<keyword evidence="1" id="KW-0175">Coiled coil</keyword>
<reference evidence="3 4" key="1">
    <citation type="submission" date="2016-11" db="EMBL/GenBank/DDBJ databases">
        <title>Whole genomes of Flavobacteriaceae.</title>
        <authorList>
            <person name="Stine C."/>
            <person name="Li C."/>
            <person name="Tadesse D."/>
        </authorList>
    </citation>
    <scope>NUCLEOTIDE SEQUENCE [LARGE SCALE GENOMIC DNA]</scope>
    <source>
        <strain evidence="3 4">ATCC 29551</strain>
    </source>
</reference>
<organism evidence="3 4">
    <name type="scientific">Flavobacterium hydatis</name>
    <name type="common">Cytophaga aquatilis</name>
    <dbReference type="NCBI Taxonomy" id="991"/>
    <lineage>
        <taxon>Bacteria</taxon>
        <taxon>Pseudomonadati</taxon>
        <taxon>Bacteroidota</taxon>
        <taxon>Flavobacteriia</taxon>
        <taxon>Flavobacteriales</taxon>
        <taxon>Flavobacteriaceae</taxon>
        <taxon>Flavobacterium</taxon>
    </lineage>
</organism>
<keyword evidence="2" id="KW-0732">Signal</keyword>